<gene>
    <name evidence="3" type="ORF">US99_C0027G0010</name>
</gene>
<reference evidence="3 4" key="1">
    <citation type="journal article" date="2015" name="Nature">
        <title>rRNA introns, odd ribosomes, and small enigmatic genomes across a large radiation of phyla.</title>
        <authorList>
            <person name="Brown C.T."/>
            <person name="Hug L.A."/>
            <person name="Thomas B.C."/>
            <person name="Sharon I."/>
            <person name="Castelle C.J."/>
            <person name="Singh A."/>
            <person name="Wilkins M.J."/>
            <person name="Williams K.H."/>
            <person name="Banfield J.F."/>
        </authorList>
    </citation>
    <scope>NUCLEOTIDE SEQUENCE [LARGE SCALE GENOMIC DNA]</scope>
</reference>
<dbReference type="PROSITE" id="PS00409">
    <property type="entry name" value="PROKAR_NTER_METHYL"/>
    <property type="match status" value="1"/>
</dbReference>
<keyword evidence="2" id="KW-1133">Transmembrane helix</keyword>
<proteinExistence type="predicted"/>
<evidence type="ECO:0000256" key="1">
    <source>
        <dbReference type="SAM" id="MobiDB-lite"/>
    </source>
</evidence>
<dbReference type="Pfam" id="PF07963">
    <property type="entry name" value="N_methyl"/>
    <property type="match status" value="1"/>
</dbReference>
<dbReference type="SUPFAM" id="SSF54523">
    <property type="entry name" value="Pili subunits"/>
    <property type="match status" value="1"/>
</dbReference>
<feature type="transmembrane region" description="Helical" evidence="2">
    <location>
        <begin position="12"/>
        <end position="35"/>
    </location>
</feature>
<organism evidence="3 4">
    <name type="scientific">Candidatus Daviesbacteria bacterium GW2011_GWF2_38_6</name>
    <dbReference type="NCBI Taxonomy" id="1618432"/>
    <lineage>
        <taxon>Bacteria</taxon>
        <taxon>Candidatus Daviesiibacteriota</taxon>
    </lineage>
</organism>
<keyword evidence="2" id="KW-0812">Transmembrane</keyword>
<name>A0A0G0NMF4_9BACT</name>
<evidence type="ECO:0000313" key="4">
    <source>
        <dbReference type="Proteomes" id="UP000034324"/>
    </source>
</evidence>
<feature type="region of interest" description="Disordered" evidence="1">
    <location>
        <begin position="152"/>
        <end position="171"/>
    </location>
</feature>
<dbReference type="NCBIfam" id="TIGR02532">
    <property type="entry name" value="IV_pilin_GFxxxE"/>
    <property type="match status" value="1"/>
</dbReference>
<dbReference type="InterPro" id="IPR012902">
    <property type="entry name" value="N_methyl_site"/>
</dbReference>
<dbReference type="Proteomes" id="UP000034324">
    <property type="component" value="Unassembled WGS sequence"/>
</dbReference>
<dbReference type="Gene3D" id="3.30.700.10">
    <property type="entry name" value="Glycoprotein, Type 4 Pilin"/>
    <property type="match status" value="1"/>
</dbReference>
<accession>A0A0G0NMF4</accession>
<comment type="caution">
    <text evidence="3">The sequence shown here is derived from an EMBL/GenBank/DDBJ whole genome shotgun (WGS) entry which is preliminary data.</text>
</comment>
<evidence type="ECO:0000313" key="3">
    <source>
        <dbReference type="EMBL" id="KKQ78271.1"/>
    </source>
</evidence>
<keyword evidence="2" id="KW-0472">Membrane</keyword>
<evidence type="ECO:0000256" key="2">
    <source>
        <dbReference type="SAM" id="Phobius"/>
    </source>
</evidence>
<sequence>MKKPAQVLHKGFTLVELLVVIAIIAILAAVVVLIINPLELTKRGRDAARLTDLANLQSAINIAVQEATGSSTQAVLCKDGSYPCTGLSNAAIGTPRVSNGAGWVKVDLSSSKSVSVPTLPADPLNSTAYHYTYCANSDAWEINAVLESDQQKGKMATDGGPDVADNGTDANGRYEVGSNLALIQPSGGSCTY</sequence>
<dbReference type="EMBL" id="LBVC01000027">
    <property type="protein sequence ID" value="KKQ78271.1"/>
    <property type="molecule type" value="Genomic_DNA"/>
</dbReference>
<dbReference type="AlphaFoldDB" id="A0A0G0NMF4"/>
<protein>
    <submittedName>
        <fullName evidence="3">Type IV pilin</fullName>
    </submittedName>
</protein>
<dbReference type="PANTHER" id="PTHR30093">
    <property type="entry name" value="GENERAL SECRETION PATHWAY PROTEIN G"/>
    <property type="match status" value="1"/>
</dbReference>
<dbReference type="InterPro" id="IPR045584">
    <property type="entry name" value="Pilin-like"/>
</dbReference>